<feature type="transmembrane region" description="Helical" evidence="1">
    <location>
        <begin position="48"/>
        <end position="74"/>
    </location>
</feature>
<protein>
    <submittedName>
        <fullName evidence="2">Uncharacterized membrane protein</fullName>
    </submittedName>
</protein>
<dbReference type="EMBL" id="FNBE01000007">
    <property type="protein sequence ID" value="SDF87776.1"/>
    <property type="molecule type" value="Genomic_DNA"/>
</dbReference>
<feature type="transmembrane region" description="Helical" evidence="1">
    <location>
        <begin position="80"/>
        <end position="102"/>
    </location>
</feature>
<evidence type="ECO:0000256" key="1">
    <source>
        <dbReference type="SAM" id="Phobius"/>
    </source>
</evidence>
<proteinExistence type="predicted"/>
<dbReference type="RefSeq" id="WP_245707465.1">
    <property type="nucleotide sequence ID" value="NZ_FNBE01000007.1"/>
</dbReference>
<accession>A0A1G7PNL1</accession>
<name>A0A1G7PNL1_PSEOR</name>
<dbReference type="Proteomes" id="UP000198967">
    <property type="component" value="Unassembled WGS sequence"/>
</dbReference>
<organism evidence="2 3">
    <name type="scientific">Pseudonocardia oroxyli</name>
    <dbReference type="NCBI Taxonomy" id="366584"/>
    <lineage>
        <taxon>Bacteria</taxon>
        <taxon>Bacillati</taxon>
        <taxon>Actinomycetota</taxon>
        <taxon>Actinomycetes</taxon>
        <taxon>Pseudonocardiales</taxon>
        <taxon>Pseudonocardiaceae</taxon>
        <taxon>Pseudonocardia</taxon>
    </lineage>
</organism>
<dbReference type="Pfam" id="PF08592">
    <property type="entry name" value="Anthrone_oxy"/>
    <property type="match status" value="1"/>
</dbReference>
<keyword evidence="1" id="KW-1133">Transmembrane helix</keyword>
<evidence type="ECO:0000313" key="2">
    <source>
        <dbReference type="EMBL" id="SDF87776.1"/>
    </source>
</evidence>
<dbReference type="AlphaFoldDB" id="A0A1G7PNL1"/>
<keyword evidence="3" id="KW-1185">Reference proteome</keyword>
<keyword evidence="1" id="KW-0812">Transmembrane</keyword>
<reference evidence="2 3" key="1">
    <citation type="submission" date="2016-10" db="EMBL/GenBank/DDBJ databases">
        <authorList>
            <person name="de Groot N.N."/>
        </authorList>
    </citation>
    <scope>NUCLEOTIDE SEQUENCE [LARGE SCALE GENOMIC DNA]</scope>
    <source>
        <strain evidence="2 3">CGMCC 4.3143</strain>
    </source>
</reference>
<dbReference type="InterPro" id="IPR013901">
    <property type="entry name" value="Anthrone_oxy"/>
</dbReference>
<gene>
    <name evidence="2" type="ORF">SAMN05216377_107183</name>
</gene>
<feature type="transmembrane region" description="Helical" evidence="1">
    <location>
        <begin position="6"/>
        <end position="27"/>
    </location>
</feature>
<sequence>MNALVIGTAIGAGLLAGIYLAFSVAVMPGLHRRPDGEAAAAMRAINRAIVNPLFGVLFTGTGLAGAVLAVWAALDGSWRLAAGAALVVTGGHLITIGVNIPLNTALDRGGSWDGFARPWNRAHTLRTLLLVVGFALLVV</sequence>
<evidence type="ECO:0000313" key="3">
    <source>
        <dbReference type="Proteomes" id="UP000198967"/>
    </source>
</evidence>
<dbReference type="STRING" id="366584.SAMN05216377_107183"/>
<keyword evidence="1" id="KW-0472">Membrane</keyword>